<name>A0A917NC38_9GAMM</name>
<dbReference type="Pfam" id="PF01963">
    <property type="entry name" value="TraB_PrgY_gumN"/>
    <property type="match status" value="1"/>
</dbReference>
<dbReference type="Proteomes" id="UP000613743">
    <property type="component" value="Unassembled WGS sequence"/>
</dbReference>
<feature type="signal peptide" evidence="1">
    <location>
        <begin position="1"/>
        <end position="22"/>
    </location>
</feature>
<evidence type="ECO:0000256" key="1">
    <source>
        <dbReference type="SAM" id="SignalP"/>
    </source>
</evidence>
<gene>
    <name evidence="2" type="primary">gumN</name>
    <name evidence="2" type="ORF">GCM10009332_25830</name>
</gene>
<dbReference type="CDD" id="cd14789">
    <property type="entry name" value="Tiki"/>
    <property type="match status" value="1"/>
</dbReference>
<comment type="caution">
    <text evidence="2">The sequence shown here is derived from an EMBL/GenBank/DDBJ whole genome shotgun (WGS) entry which is preliminary data.</text>
</comment>
<dbReference type="EMBL" id="BMPZ01000008">
    <property type="protein sequence ID" value="GGI87427.1"/>
    <property type="molecule type" value="Genomic_DNA"/>
</dbReference>
<evidence type="ECO:0000313" key="3">
    <source>
        <dbReference type="Proteomes" id="UP000613743"/>
    </source>
</evidence>
<reference evidence="2" key="1">
    <citation type="journal article" date="2014" name="Int. J. Syst. Evol. Microbiol.">
        <title>Complete genome sequence of Corynebacterium casei LMG S-19264T (=DSM 44701T), isolated from a smear-ripened cheese.</title>
        <authorList>
            <consortium name="US DOE Joint Genome Institute (JGI-PGF)"/>
            <person name="Walter F."/>
            <person name="Albersmeier A."/>
            <person name="Kalinowski J."/>
            <person name="Ruckert C."/>
        </authorList>
    </citation>
    <scope>NUCLEOTIDE SEQUENCE</scope>
    <source>
        <strain evidence="2">JCM 30804</strain>
    </source>
</reference>
<organism evidence="2 3">
    <name type="scientific">Shewanella gelidii</name>
    <dbReference type="NCBI Taxonomy" id="1642821"/>
    <lineage>
        <taxon>Bacteria</taxon>
        <taxon>Pseudomonadati</taxon>
        <taxon>Pseudomonadota</taxon>
        <taxon>Gammaproteobacteria</taxon>
        <taxon>Alteromonadales</taxon>
        <taxon>Shewanellaceae</taxon>
        <taxon>Shewanella</taxon>
    </lineage>
</organism>
<dbReference type="PANTHER" id="PTHR40590">
    <property type="entry name" value="CYTOPLASMIC PROTEIN-RELATED"/>
    <property type="match status" value="1"/>
</dbReference>
<feature type="chain" id="PRO_5036674292" evidence="1">
    <location>
        <begin position="23"/>
        <end position="291"/>
    </location>
</feature>
<accession>A0A917NC38</accession>
<keyword evidence="3" id="KW-1185">Reference proteome</keyword>
<sequence length="291" mass="33541">MKVKLVWWLGLVCAFFSVQPWAAPQDTPPFYQVEYQGERAYLLGTIHVGKADFYPFANQIEASLRHSKSLVLEADVSEVNASALLGEYGFTPLKMDRVTEKAMAKYCQPRMQLCTALKPYSPWLQAVQLEMMQFSALGYKPQWGVETTLVSRLQGKPIYELESMEFQFKMLASFDEAVQWSMLRDTIKAKDEELEDMVTAWRTGDQNRMQAMLEEQMVTDEQQRLTDQLIFKRNAGMAERIQQLFKAPKTEHPMFIAVGSLHMVGDKSVQAFLRKQGMKLTDCWQAQCQFQ</sequence>
<dbReference type="PANTHER" id="PTHR40590:SF1">
    <property type="entry name" value="CYTOPLASMIC PROTEIN"/>
    <property type="match status" value="1"/>
</dbReference>
<dbReference type="InterPro" id="IPR047111">
    <property type="entry name" value="YbaP-like"/>
</dbReference>
<evidence type="ECO:0000313" key="2">
    <source>
        <dbReference type="EMBL" id="GGI87427.1"/>
    </source>
</evidence>
<proteinExistence type="predicted"/>
<protein>
    <submittedName>
        <fullName evidence="2">Protein GumN</fullName>
    </submittedName>
</protein>
<dbReference type="AlphaFoldDB" id="A0A917NC38"/>
<dbReference type="InterPro" id="IPR002816">
    <property type="entry name" value="TraB/PrgY/GumN_fam"/>
</dbReference>
<reference evidence="2" key="2">
    <citation type="submission" date="2020-09" db="EMBL/GenBank/DDBJ databases">
        <authorList>
            <person name="Sun Q."/>
            <person name="Ohkuma M."/>
        </authorList>
    </citation>
    <scope>NUCLEOTIDE SEQUENCE</scope>
    <source>
        <strain evidence="2">JCM 30804</strain>
    </source>
</reference>
<dbReference type="RefSeq" id="WP_188921596.1">
    <property type="nucleotide sequence ID" value="NZ_BMPZ01000008.1"/>
</dbReference>
<keyword evidence="1" id="KW-0732">Signal</keyword>